<dbReference type="Gene3D" id="3.40.630.30">
    <property type="match status" value="1"/>
</dbReference>
<keyword evidence="2" id="KW-0808">Transferase</keyword>
<sequence length="172" mass="20001">MKHPPYQLSPVTPEQSAYLHNWFDSQQDLDQWGGEGFVFPIRALQFLQQLYLPGTQSYWLYQHRQRVAFGQLCDRFDCNHLARLLVHPDHRGQGHSKTLIKGLIAQGLQQQPQRDFSLFVYRKNHIAVQCYQQLGFVEAEQPGVADPLLFFMKLSRKVAKQLLKDHQDANLG</sequence>
<dbReference type="InterPro" id="IPR016181">
    <property type="entry name" value="Acyl_CoA_acyltransferase"/>
</dbReference>
<evidence type="ECO:0000313" key="2">
    <source>
        <dbReference type="EMBL" id="RRJ19740.1"/>
    </source>
</evidence>
<gene>
    <name evidence="2" type="ORF">EIK76_15020</name>
</gene>
<dbReference type="Proteomes" id="UP000276260">
    <property type="component" value="Unassembled WGS sequence"/>
</dbReference>
<keyword evidence="3" id="KW-1185">Reference proteome</keyword>
<evidence type="ECO:0000313" key="3">
    <source>
        <dbReference type="Proteomes" id="UP000276260"/>
    </source>
</evidence>
<name>A0A3P3QH21_9GAMM</name>
<accession>A0A3P3QH21</accession>
<dbReference type="EMBL" id="RRCF01000004">
    <property type="protein sequence ID" value="RRJ19740.1"/>
    <property type="molecule type" value="Genomic_DNA"/>
</dbReference>
<reference evidence="2 3" key="1">
    <citation type="submission" date="2018-11" db="EMBL/GenBank/DDBJ databases">
        <title>Draft genome analysis of Rheinheimera mesophila isolated from an industrial waste site.</title>
        <authorList>
            <person name="Yu Q."/>
            <person name="Qi Y."/>
            <person name="Zhang H."/>
            <person name="Lu Y."/>
            <person name="Pu J."/>
        </authorList>
    </citation>
    <scope>NUCLEOTIDE SEQUENCE [LARGE SCALE GENOMIC DNA]</scope>
    <source>
        <strain evidence="2 3">IITR13</strain>
    </source>
</reference>
<dbReference type="Pfam" id="PF13673">
    <property type="entry name" value="Acetyltransf_10"/>
    <property type="match status" value="1"/>
</dbReference>
<dbReference type="OrthoDB" id="326501at2"/>
<dbReference type="SUPFAM" id="SSF55729">
    <property type="entry name" value="Acyl-CoA N-acyltransferases (Nat)"/>
    <property type="match status" value="1"/>
</dbReference>
<organism evidence="2 3">
    <name type="scientific">Rheinheimera mesophila</name>
    <dbReference type="NCBI Taxonomy" id="1547515"/>
    <lineage>
        <taxon>Bacteria</taxon>
        <taxon>Pseudomonadati</taxon>
        <taxon>Pseudomonadota</taxon>
        <taxon>Gammaproteobacteria</taxon>
        <taxon>Chromatiales</taxon>
        <taxon>Chromatiaceae</taxon>
        <taxon>Rheinheimera</taxon>
    </lineage>
</organism>
<dbReference type="PROSITE" id="PS51186">
    <property type="entry name" value="GNAT"/>
    <property type="match status" value="1"/>
</dbReference>
<feature type="domain" description="N-acetyltransferase" evidence="1">
    <location>
        <begin position="6"/>
        <end position="157"/>
    </location>
</feature>
<dbReference type="CDD" id="cd04301">
    <property type="entry name" value="NAT_SF"/>
    <property type="match status" value="1"/>
</dbReference>
<dbReference type="InterPro" id="IPR000182">
    <property type="entry name" value="GNAT_dom"/>
</dbReference>
<dbReference type="RefSeq" id="WP_052749379.1">
    <property type="nucleotide sequence ID" value="NZ_LAVS01000086.1"/>
</dbReference>
<dbReference type="AlphaFoldDB" id="A0A3P3QH21"/>
<dbReference type="GO" id="GO:0016747">
    <property type="term" value="F:acyltransferase activity, transferring groups other than amino-acyl groups"/>
    <property type="evidence" value="ECO:0007669"/>
    <property type="project" value="InterPro"/>
</dbReference>
<proteinExistence type="predicted"/>
<evidence type="ECO:0000259" key="1">
    <source>
        <dbReference type="PROSITE" id="PS51186"/>
    </source>
</evidence>
<comment type="caution">
    <text evidence="2">The sequence shown here is derived from an EMBL/GenBank/DDBJ whole genome shotgun (WGS) entry which is preliminary data.</text>
</comment>
<protein>
    <submittedName>
        <fullName evidence="2">GNAT family N-acetyltransferase</fullName>
    </submittedName>
</protein>